<keyword evidence="3" id="KW-1185">Reference proteome</keyword>
<evidence type="ECO:0000313" key="2">
    <source>
        <dbReference type="EMBL" id="CAF1066137.1"/>
    </source>
</evidence>
<reference evidence="2" key="1">
    <citation type="submission" date="2021-02" db="EMBL/GenBank/DDBJ databases">
        <authorList>
            <person name="Nowell W R."/>
        </authorList>
    </citation>
    <scope>NUCLEOTIDE SEQUENCE</scope>
    <source>
        <strain evidence="2">Ploen Becks lab</strain>
    </source>
</reference>
<dbReference type="EMBL" id="CAJNOC010005951">
    <property type="protein sequence ID" value="CAF1066137.1"/>
    <property type="molecule type" value="Genomic_DNA"/>
</dbReference>
<organism evidence="2 3">
    <name type="scientific">Brachionus calyciflorus</name>
    <dbReference type="NCBI Taxonomy" id="104777"/>
    <lineage>
        <taxon>Eukaryota</taxon>
        <taxon>Metazoa</taxon>
        <taxon>Spiralia</taxon>
        <taxon>Gnathifera</taxon>
        <taxon>Rotifera</taxon>
        <taxon>Eurotatoria</taxon>
        <taxon>Monogononta</taxon>
        <taxon>Pseudotrocha</taxon>
        <taxon>Ploima</taxon>
        <taxon>Brachionidae</taxon>
        <taxon>Brachionus</taxon>
    </lineage>
</organism>
<feature type="non-terminal residue" evidence="2">
    <location>
        <position position="24"/>
    </location>
</feature>
<name>A0A814LI12_9BILA</name>
<evidence type="ECO:0000256" key="1">
    <source>
        <dbReference type="SAM" id="MobiDB-lite"/>
    </source>
</evidence>
<sequence>MEEWSEGSNVDSEVDSIIDSDEDD</sequence>
<proteinExistence type="predicted"/>
<dbReference type="AlphaFoldDB" id="A0A814LI12"/>
<evidence type="ECO:0000313" key="3">
    <source>
        <dbReference type="Proteomes" id="UP000663879"/>
    </source>
</evidence>
<accession>A0A814LI12</accession>
<gene>
    <name evidence="2" type="ORF">OXX778_LOCUS19508</name>
</gene>
<feature type="compositionally biased region" description="Acidic residues" evidence="1">
    <location>
        <begin position="12"/>
        <end position="24"/>
    </location>
</feature>
<protein>
    <submittedName>
        <fullName evidence="2">Uncharacterized protein</fullName>
    </submittedName>
</protein>
<comment type="caution">
    <text evidence="2">The sequence shown here is derived from an EMBL/GenBank/DDBJ whole genome shotgun (WGS) entry which is preliminary data.</text>
</comment>
<feature type="region of interest" description="Disordered" evidence="1">
    <location>
        <begin position="1"/>
        <end position="24"/>
    </location>
</feature>
<dbReference type="Proteomes" id="UP000663879">
    <property type="component" value="Unassembled WGS sequence"/>
</dbReference>